<dbReference type="AlphaFoldDB" id="A0A4R6UP48"/>
<comment type="subcellular location">
    <subcellularLocation>
        <location evidence="1">Membrane</location>
    </subcellularLocation>
</comment>
<comment type="caution">
    <text evidence="5">The sequence shown here is derived from an EMBL/GenBank/DDBJ whole genome shotgun (WGS) entry which is preliminary data.</text>
</comment>
<feature type="chain" id="PRO_5020362373" evidence="3">
    <location>
        <begin position="24"/>
        <end position="376"/>
    </location>
</feature>
<keyword evidence="6" id="KW-1185">Reference proteome</keyword>
<protein>
    <submittedName>
        <fullName evidence="5">CubicO group peptidase (Beta-lactamase class C family)</fullName>
    </submittedName>
</protein>
<evidence type="ECO:0000256" key="1">
    <source>
        <dbReference type="ARBA" id="ARBA00004370"/>
    </source>
</evidence>
<feature type="signal peptide" evidence="3">
    <location>
        <begin position="1"/>
        <end position="23"/>
    </location>
</feature>
<proteinExistence type="predicted"/>
<dbReference type="SUPFAM" id="SSF56601">
    <property type="entry name" value="beta-lactamase/transpeptidase-like"/>
    <property type="match status" value="1"/>
</dbReference>
<dbReference type="PANTHER" id="PTHR46825:SF11">
    <property type="entry name" value="PENICILLIN-BINDING PROTEIN 4"/>
    <property type="match status" value="1"/>
</dbReference>
<dbReference type="InterPro" id="IPR012338">
    <property type="entry name" value="Beta-lactam/transpept-like"/>
</dbReference>
<dbReference type="GO" id="GO:0016020">
    <property type="term" value="C:membrane"/>
    <property type="evidence" value="ECO:0007669"/>
    <property type="project" value="UniProtKB-SubCell"/>
</dbReference>
<organism evidence="5 6">
    <name type="scientific">Permianibacter aggregans</name>
    <dbReference type="NCBI Taxonomy" id="1510150"/>
    <lineage>
        <taxon>Bacteria</taxon>
        <taxon>Pseudomonadati</taxon>
        <taxon>Pseudomonadota</taxon>
        <taxon>Gammaproteobacteria</taxon>
        <taxon>Pseudomonadales</taxon>
        <taxon>Pseudomonadaceae</taxon>
        <taxon>Permianibacter</taxon>
    </lineage>
</organism>
<dbReference type="Pfam" id="PF00144">
    <property type="entry name" value="Beta-lactamase"/>
    <property type="match status" value="1"/>
</dbReference>
<dbReference type="InterPro" id="IPR050491">
    <property type="entry name" value="AmpC-like"/>
</dbReference>
<dbReference type="RefSeq" id="WP_157591204.1">
    <property type="nucleotide sequence ID" value="NZ_CP037953.1"/>
</dbReference>
<evidence type="ECO:0000313" key="6">
    <source>
        <dbReference type="Proteomes" id="UP000295375"/>
    </source>
</evidence>
<dbReference type="Proteomes" id="UP000295375">
    <property type="component" value="Unassembled WGS sequence"/>
</dbReference>
<evidence type="ECO:0000256" key="3">
    <source>
        <dbReference type="SAM" id="SignalP"/>
    </source>
</evidence>
<dbReference type="EMBL" id="SNYM01000006">
    <property type="protein sequence ID" value="TDQ48741.1"/>
    <property type="molecule type" value="Genomic_DNA"/>
</dbReference>
<evidence type="ECO:0000256" key="2">
    <source>
        <dbReference type="ARBA" id="ARBA00023136"/>
    </source>
</evidence>
<feature type="domain" description="Beta-lactamase-related" evidence="4">
    <location>
        <begin position="38"/>
        <end position="348"/>
    </location>
</feature>
<reference evidence="5 6" key="1">
    <citation type="submission" date="2019-03" db="EMBL/GenBank/DDBJ databases">
        <title>Genomic Encyclopedia of Type Strains, Phase IV (KMG-IV): sequencing the most valuable type-strain genomes for metagenomic binning, comparative biology and taxonomic classification.</title>
        <authorList>
            <person name="Goeker M."/>
        </authorList>
    </citation>
    <scope>NUCLEOTIDE SEQUENCE [LARGE SCALE GENOMIC DNA]</scope>
    <source>
        <strain evidence="5 6">DSM 103792</strain>
    </source>
</reference>
<dbReference type="InterPro" id="IPR001466">
    <property type="entry name" value="Beta-lactam-related"/>
</dbReference>
<accession>A0A4R6UP48</accession>
<dbReference type="PANTHER" id="PTHR46825">
    <property type="entry name" value="D-ALANYL-D-ALANINE-CARBOXYPEPTIDASE/ENDOPEPTIDASE AMPH"/>
    <property type="match status" value="1"/>
</dbReference>
<evidence type="ECO:0000313" key="5">
    <source>
        <dbReference type="EMBL" id="TDQ48741.1"/>
    </source>
</evidence>
<name>A0A4R6UP48_9GAMM</name>
<dbReference type="Gene3D" id="3.40.710.10">
    <property type="entry name" value="DD-peptidase/beta-lactamase superfamily"/>
    <property type="match status" value="1"/>
</dbReference>
<evidence type="ECO:0000259" key="4">
    <source>
        <dbReference type="Pfam" id="PF00144"/>
    </source>
</evidence>
<gene>
    <name evidence="5" type="ORF">EV696_106182</name>
</gene>
<keyword evidence="3" id="KW-0732">Signal</keyword>
<sequence length="376" mass="42347">MFTRFFFLLSLHVSVALASWANASERPDAELRNAEMESLVSRFVRAEAFRGVVLVAHQGKLLHRAAYGEADASRNIANSLTTRFLIGSLTKSFTAIAVLQLVEQEKLELKAPIARYLPELRNELAESLTLHLLLKHQSGLPVHLERLAEEAERPVSSKEIFAIINDAELSFSPGSKYEYGNLGYHLAALILERVSGKPYQEIIQQQIFEPAGMRDSGIERFAKRPERRANGYAKSLLGISQDENNVSWAFGTGDIYSTADDILRWDEALFSNRLLSRESRERLFDGESAEWGYYGYGFRVHEYQRSPDHASLGKMIRHGGSMDGFLSNYHHYIDDELTVIVLANIRPFEIRQLTFALKEVALGAAALGRKRNAGIE</sequence>
<keyword evidence="2" id="KW-0472">Membrane</keyword>